<dbReference type="VEuPathDB" id="FungiDB:BO71DRAFT_154999"/>
<proteinExistence type="predicted"/>
<dbReference type="Proteomes" id="UP000247810">
    <property type="component" value="Unassembled WGS sequence"/>
</dbReference>
<organism evidence="2 3">
    <name type="scientific">Aspergillus ellipticus CBS 707.79</name>
    <dbReference type="NCBI Taxonomy" id="1448320"/>
    <lineage>
        <taxon>Eukaryota</taxon>
        <taxon>Fungi</taxon>
        <taxon>Dikarya</taxon>
        <taxon>Ascomycota</taxon>
        <taxon>Pezizomycotina</taxon>
        <taxon>Eurotiomycetes</taxon>
        <taxon>Eurotiomycetidae</taxon>
        <taxon>Eurotiales</taxon>
        <taxon>Aspergillaceae</taxon>
        <taxon>Aspergillus</taxon>
        <taxon>Aspergillus subgen. Circumdati</taxon>
    </lineage>
</organism>
<gene>
    <name evidence="2" type="ORF">BO71DRAFT_154999</name>
</gene>
<dbReference type="AlphaFoldDB" id="A0A319EYK7"/>
<keyword evidence="1" id="KW-0732">Signal</keyword>
<evidence type="ECO:0008006" key="4">
    <source>
        <dbReference type="Google" id="ProtNLM"/>
    </source>
</evidence>
<feature type="chain" id="PRO_5016276102" description="Secreted protein" evidence="1">
    <location>
        <begin position="28"/>
        <end position="91"/>
    </location>
</feature>
<evidence type="ECO:0000313" key="3">
    <source>
        <dbReference type="Proteomes" id="UP000247810"/>
    </source>
</evidence>
<evidence type="ECO:0000256" key="1">
    <source>
        <dbReference type="SAM" id="SignalP"/>
    </source>
</evidence>
<dbReference type="EMBL" id="KZ825831">
    <property type="protein sequence ID" value="PYH96972.1"/>
    <property type="molecule type" value="Genomic_DNA"/>
</dbReference>
<protein>
    <recommendedName>
        <fullName evidence="4">Secreted protein</fullName>
    </recommendedName>
</protein>
<evidence type="ECO:0000313" key="2">
    <source>
        <dbReference type="EMBL" id="PYH96972.1"/>
    </source>
</evidence>
<keyword evidence="3" id="KW-1185">Reference proteome</keyword>
<feature type="signal peptide" evidence="1">
    <location>
        <begin position="1"/>
        <end position="27"/>
    </location>
</feature>
<sequence length="91" mass="9644">MLSHHHRRSSSSDDVLCLLALLRMSVCVLNLTHSPPCPGSVCGIVVCEPARQPVYLPASARVLRPAACGSFCFCFFPPDTTCPLGPGVGGY</sequence>
<reference evidence="2 3" key="1">
    <citation type="submission" date="2018-02" db="EMBL/GenBank/DDBJ databases">
        <title>The genomes of Aspergillus section Nigri reveals drivers in fungal speciation.</title>
        <authorList>
            <consortium name="DOE Joint Genome Institute"/>
            <person name="Vesth T.C."/>
            <person name="Nybo J."/>
            <person name="Theobald S."/>
            <person name="Brandl J."/>
            <person name="Frisvad J.C."/>
            <person name="Nielsen K.F."/>
            <person name="Lyhne E.K."/>
            <person name="Kogle M.E."/>
            <person name="Kuo A."/>
            <person name="Riley R."/>
            <person name="Clum A."/>
            <person name="Nolan M."/>
            <person name="Lipzen A."/>
            <person name="Salamov A."/>
            <person name="Henrissat B."/>
            <person name="Wiebenga A."/>
            <person name="De vries R.P."/>
            <person name="Grigoriev I.V."/>
            <person name="Mortensen U.H."/>
            <person name="Andersen M.R."/>
            <person name="Baker S.E."/>
        </authorList>
    </citation>
    <scope>NUCLEOTIDE SEQUENCE [LARGE SCALE GENOMIC DNA]</scope>
    <source>
        <strain evidence="2 3">CBS 707.79</strain>
    </source>
</reference>
<accession>A0A319EYK7</accession>
<name>A0A319EYK7_9EURO</name>